<dbReference type="PROSITE" id="PS51163">
    <property type="entry name" value="YRDC"/>
    <property type="match status" value="1"/>
</dbReference>
<dbReference type="PANTHER" id="PTHR17490:SF16">
    <property type="entry name" value="THREONYLCARBAMOYL-AMP SYNTHASE"/>
    <property type="match status" value="1"/>
</dbReference>
<proteinExistence type="inferred from homology"/>
<reference evidence="13" key="1">
    <citation type="journal article" date="2014" name="Int. J. Syst. Evol. Microbiol.">
        <title>Complete genome sequence of Corynebacterium casei LMG S-19264T (=DSM 44701T), isolated from a smear-ripened cheese.</title>
        <authorList>
            <consortium name="US DOE Joint Genome Institute (JGI-PGF)"/>
            <person name="Walter F."/>
            <person name="Albersmeier A."/>
            <person name="Kalinowski J."/>
            <person name="Ruckert C."/>
        </authorList>
    </citation>
    <scope>NUCLEOTIDE SEQUENCE</scope>
    <source>
        <strain evidence="13">JCM 3090</strain>
    </source>
</reference>
<dbReference type="Pfam" id="PF01300">
    <property type="entry name" value="Sua5_yciO_yrdC"/>
    <property type="match status" value="1"/>
</dbReference>
<dbReference type="GO" id="GO:0000049">
    <property type="term" value="F:tRNA binding"/>
    <property type="evidence" value="ECO:0007669"/>
    <property type="project" value="TreeGrafter"/>
</dbReference>
<comment type="subcellular location">
    <subcellularLocation>
        <location evidence="1">Cytoplasm</location>
    </subcellularLocation>
</comment>
<evidence type="ECO:0000256" key="7">
    <source>
        <dbReference type="ARBA" id="ARBA00022695"/>
    </source>
</evidence>
<evidence type="ECO:0000256" key="2">
    <source>
        <dbReference type="ARBA" id="ARBA00007663"/>
    </source>
</evidence>
<keyword evidence="4" id="KW-0963">Cytoplasm</keyword>
<comment type="similarity">
    <text evidence="2">Belongs to the SUA5 family.</text>
</comment>
<evidence type="ECO:0000256" key="6">
    <source>
        <dbReference type="ARBA" id="ARBA00022694"/>
    </source>
</evidence>
<reference evidence="13" key="2">
    <citation type="submission" date="2020-09" db="EMBL/GenBank/DDBJ databases">
        <authorList>
            <person name="Sun Q."/>
            <person name="Ohkuma M."/>
        </authorList>
    </citation>
    <scope>NUCLEOTIDE SEQUENCE</scope>
    <source>
        <strain evidence="13">JCM 3090</strain>
    </source>
</reference>
<dbReference type="RefSeq" id="WP_189169806.1">
    <property type="nucleotide sequence ID" value="NZ_BMQB01000003.1"/>
</dbReference>
<keyword evidence="6" id="KW-0819">tRNA processing</keyword>
<organism evidence="13 14">
    <name type="scientific">Pilimelia anulata</name>
    <dbReference type="NCBI Taxonomy" id="53371"/>
    <lineage>
        <taxon>Bacteria</taxon>
        <taxon>Bacillati</taxon>
        <taxon>Actinomycetota</taxon>
        <taxon>Actinomycetes</taxon>
        <taxon>Micromonosporales</taxon>
        <taxon>Micromonosporaceae</taxon>
        <taxon>Pilimelia</taxon>
    </lineage>
</organism>
<dbReference type="GO" id="GO:0006450">
    <property type="term" value="P:regulation of translational fidelity"/>
    <property type="evidence" value="ECO:0007669"/>
    <property type="project" value="TreeGrafter"/>
</dbReference>
<keyword evidence="5" id="KW-0808">Transferase</keyword>
<dbReference type="InterPro" id="IPR017945">
    <property type="entry name" value="DHBP_synth_RibB-like_a/b_dom"/>
</dbReference>
<dbReference type="EC" id="2.7.7.87" evidence="3"/>
<accession>A0A8J3B267</accession>
<evidence type="ECO:0000313" key="14">
    <source>
        <dbReference type="Proteomes" id="UP000649739"/>
    </source>
</evidence>
<keyword evidence="7" id="KW-0548">Nucleotidyltransferase</keyword>
<gene>
    <name evidence="13" type="ORF">GCM10010123_20430</name>
</gene>
<dbReference type="InterPro" id="IPR050156">
    <property type="entry name" value="TC-AMP_synthase_SUA5"/>
</dbReference>
<evidence type="ECO:0000256" key="5">
    <source>
        <dbReference type="ARBA" id="ARBA00022679"/>
    </source>
</evidence>
<evidence type="ECO:0000256" key="3">
    <source>
        <dbReference type="ARBA" id="ARBA00012584"/>
    </source>
</evidence>
<evidence type="ECO:0000313" key="13">
    <source>
        <dbReference type="EMBL" id="GGJ90516.1"/>
    </source>
</evidence>
<keyword evidence="8" id="KW-0547">Nucleotide-binding</keyword>
<evidence type="ECO:0000259" key="12">
    <source>
        <dbReference type="PROSITE" id="PS51163"/>
    </source>
</evidence>
<evidence type="ECO:0000256" key="8">
    <source>
        <dbReference type="ARBA" id="ARBA00022741"/>
    </source>
</evidence>
<keyword evidence="14" id="KW-1185">Reference proteome</keyword>
<dbReference type="AlphaFoldDB" id="A0A8J3B267"/>
<dbReference type="PANTHER" id="PTHR17490">
    <property type="entry name" value="SUA5"/>
    <property type="match status" value="1"/>
</dbReference>
<evidence type="ECO:0000256" key="4">
    <source>
        <dbReference type="ARBA" id="ARBA00022490"/>
    </source>
</evidence>
<dbReference type="GO" id="GO:0005737">
    <property type="term" value="C:cytoplasm"/>
    <property type="evidence" value="ECO:0007669"/>
    <property type="project" value="UniProtKB-SubCell"/>
</dbReference>
<dbReference type="GO" id="GO:0005524">
    <property type="term" value="F:ATP binding"/>
    <property type="evidence" value="ECO:0007669"/>
    <property type="project" value="UniProtKB-KW"/>
</dbReference>
<evidence type="ECO:0000256" key="1">
    <source>
        <dbReference type="ARBA" id="ARBA00004496"/>
    </source>
</evidence>
<dbReference type="SUPFAM" id="SSF55821">
    <property type="entry name" value="YrdC/RibB"/>
    <property type="match status" value="1"/>
</dbReference>
<evidence type="ECO:0000256" key="9">
    <source>
        <dbReference type="ARBA" id="ARBA00022840"/>
    </source>
</evidence>
<dbReference type="Proteomes" id="UP000649739">
    <property type="component" value="Unassembled WGS sequence"/>
</dbReference>
<dbReference type="GO" id="GO:0008033">
    <property type="term" value="P:tRNA processing"/>
    <property type="evidence" value="ECO:0007669"/>
    <property type="project" value="UniProtKB-KW"/>
</dbReference>
<comment type="caution">
    <text evidence="13">The sequence shown here is derived from an EMBL/GenBank/DDBJ whole genome shotgun (WGS) entry which is preliminary data.</text>
</comment>
<protein>
    <recommendedName>
        <fullName evidence="10">L-threonylcarbamoyladenylate synthase</fullName>
        <ecNumber evidence="3">2.7.7.87</ecNumber>
    </recommendedName>
    <alternativeName>
        <fullName evidence="10">L-threonylcarbamoyladenylate synthase</fullName>
    </alternativeName>
</protein>
<dbReference type="GO" id="GO:0003725">
    <property type="term" value="F:double-stranded RNA binding"/>
    <property type="evidence" value="ECO:0007669"/>
    <property type="project" value="InterPro"/>
</dbReference>
<dbReference type="GO" id="GO:0061710">
    <property type="term" value="F:L-threonylcarbamoyladenylate synthase"/>
    <property type="evidence" value="ECO:0007669"/>
    <property type="project" value="UniProtKB-EC"/>
</dbReference>
<keyword evidence="9" id="KW-0067">ATP-binding</keyword>
<evidence type="ECO:0000256" key="11">
    <source>
        <dbReference type="ARBA" id="ARBA00048366"/>
    </source>
</evidence>
<name>A0A8J3B267_9ACTN</name>
<dbReference type="InterPro" id="IPR006070">
    <property type="entry name" value="Sua5-like_dom"/>
</dbReference>
<sequence>MKTIPERDLAVAAAALDAGRIVIVPTARWYMICADATNPTACQTIFTTKHRPTSKSMVYIAPTAARALATFQLNAAALALADEFWPGDLALLLPWRPDTTPLTAVGCEHALVTVAPGVLGRIAAAAARPIAATTVNISGPITAPGPAITAKQAADFVHTTGIDVAYLIDGGTSPLANHLTIVDCTQPAPRTVRPGVIHQRAVDATLQTVTDDQAAT</sequence>
<evidence type="ECO:0000256" key="10">
    <source>
        <dbReference type="ARBA" id="ARBA00029774"/>
    </source>
</evidence>
<feature type="domain" description="YrdC-like" evidence="12">
    <location>
        <begin position="6"/>
        <end position="197"/>
    </location>
</feature>
<dbReference type="EMBL" id="BMQB01000003">
    <property type="protein sequence ID" value="GGJ90516.1"/>
    <property type="molecule type" value="Genomic_DNA"/>
</dbReference>
<comment type="catalytic activity">
    <reaction evidence="11">
        <text>L-threonine + hydrogencarbonate + ATP = L-threonylcarbamoyladenylate + diphosphate + H2O</text>
        <dbReference type="Rhea" id="RHEA:36407"/>
        <dbReference type="ChEBI" id="CHEBI:15377"/>
        <dbReference type="ChEBI" id="CHEBI:17544"/>
        <dbReference type="ChEBI" id="CHEBI:30616"/>
        <dbReference type="ChEBI" id="CHEBI:33019"/>
        <dbReference type="ChEBI" id="CHEBI:57926"/>
        <dbReference type="ChEBI" id="CHEBI:73682"/>
        <dbReference type="EC" id="2.7.7.87"/>
    </reaction>
</comment>
<dbReference type="Gene3D" id="3.90.870.10">
    <property type="entry name" value="DHBP synthase"/>
    <property type="match status" value="1"/>
</dbReference>